<proteinExistence type="predicted"/>
<name>A0A5K3FXU3_MESCO</name>
<feature type="domain" description="EGF-like" evidence="4">
    <location>
        <begin position="30"/>
        <end position="67"/>
    </location>
</feature>
<sequence length="951" mass="104375">MDAGPGEPVEISPSSGLAPLSPRQRIRTFASPACDPPCENGGGCVQASSGDFVCDCSETLYWGLTCTREHVGWMSQNEDKSSTRPAQEAFASFSQLVNGRVRLRFIFRHPVIGRKVASQGRIQRSVPEEPPGRDMALVTFVGSSGTPVFGLVLTGGELFYVWKNDSTFRTRLDPCNRQTTQLAPNDGAPHLVHLELLGAFLRVKVDGIAFYPRASTPPTCDAWRYFAGGLDGNGSTAVEPDAADEKEATAAFQVITLGAWSNGDDAFDGAIGGWLVTDAEMIRPKFVEAYDTPNTIYRLNNRFDLSGGRFYWVRLNSLTPVIVLHDSATTTLGDLPVAVWFWIVGCVVLGLLMTLLVVWMCLRVRRRRKPDIKGTWRRGYVSIKRMTKSPAPLSSSTTRRLTTDDAARPLKTNGHLLPSSVYRMKANTTANSASPTEPVDNLWRARMLTLQPLNRPVSVIGPTPINAGSTNSLSEYDDTDDIEEILVTPDGESVITLSTNHGISVKQWNTHDGICHKEIFSRQKTRSTASETRGFLALHKEAGLLFADDQNLAQLHPFSPKLPSAAVQLPSTIWGVFPFGDLFLIVAAPLADDRDSFASLHFWSPVLKLFVVQSRLRIKTSWRTKGYLPSNAKRLPPLLSPSQEKVLLRWSCPAVNTYSFCITVDMSAVSKEVASKPNPVIATDPHISATLTKHPIDLRRTTFLTEDYGVTGDSRGFLHIWDVQSGTVYCTVQSDPVPMDGPILNDFSHLPVDPRAIPITALATNESTAVENGRFTWLCSGDESGCVVVRRCVATENGASKNIAARVHAKFRPYSRVTGAYSADTVTCIRLLNRPRRQTNKPEAFLATGDSSGCVRVWLLPQCTQLAQLSASCESSLRDLVLTQPASSATLSSQWVQVVGLVRRDRSAGSSYEHGRVIIVHLSASEDNGVRNAMHSPRIRIIQNQMTTRPI</sequence>
<evidence type="ECO:0000313" key="5">
    <source>
        <dbReference type="WBParaSite" id="MCU_011601-RA"/>
    </source>
</evidence>
<reference evidence="5" key="1">
    <citation type="submission" date="2019-11" db="UniProtKB">
        <authorList>
            <consortium name="WormBaseParasite"/>
        </authorList>
    </citation>
    <scope>IDENTIFICATION</scope>
</reference>
<dbReference type="SUPFAM" id="SSF50978">
    <property type="entry name" value="WD40 repeat-like"/>
    <property type="match status" value="1"/>
</dbReference>
<keyword evidence="3" id="KW-0472">Membrane</keyword>
<keyword evidence="3" id="KW-0812">Transmembrane</keyword>
<keyword evidence="1" id="KW-0245">EGF-like domain</keyword>
<keyword evidence="3" id="KW-1133">Transmembrane helix</keyword>
<keyword evidence="1" id="KW-1015">Disulfide bond</keyword>
<evidence type="ECO:0000259" key="4">
    <source>
        <dbReference type="PROSITE" id="PS50026"/>
    </source>
</evidence>
<organism evidence="5">
    <name type="scientific">Mesocestoides corti</name>
    <name type="common">Flatworm</name>
    <dbReference type="NCBI Taxonomy" id="53468"/>
    <lineage>
        <taxon>Eukaryota</taxon>
        <taxon>Metazoa</taxon>
        <taxon>Spiralia</taxon>
        <taxon>Lophotrochozoa</taxon>
        <taxon>Platyhelminthes</taxon>
        <taxon>Cestoda</taxon>
        <taxon>Eucestoda</taxon>
        <taxon>Cyclophyllidea</taxon>
        <taxon>Mesocestoididae</taxon>
        <taxon>Mesocestoides</taxon>
    </lineage>
</organism>
<evidence type="ECO:0000256" key="1">
    <source>
        <dbReference type="PROSITE-ProRule" id="PRU00076"/>
    </source>
</evidence>
<dbReference type="InterPro" id="IPR036322">
    <property type="entry name" value="WD40_repeat_dom_sf"/>
</dbReference>
<protein>
    <submittedName>
        <fullName evidence="5">EGF-like domain-containing protein</fullName>
    </submittedName>
</protein>
<feature type="region of interest" description="Disordered" evidence="2">
    <location>
        <begin position="1"/>
        <end position="20"/>
    </location>
</feature>
<evidence type="ECO:0000256" key="2">
    <source>
        <dbReference type="SAM" id="MobiDB-lite"/>
    </source>
</evidence>
<comment type="caution">
    <text evidence="1">Lacks conserved residue(s) required for the propagation of feature annotation.</text>
</comment>
<dbReference type="PROSITE" id="PS50026">
    <property type="entry name" value="EGF_3"/>
    <property type="match status" value="1"/>
</dbReference>
<dbReference type="Gene3D" id="2.130.10.10">
    <property type="entry name" value="YVTN repeat-like/Quinoprotein amine dehydrogenase"/>
    <property type="match status" value="1"/>
</dbReference>
<evidence type="ECO:0000256" key="3">
    <source>
        <dbReference type="SAM" id="Phobius"/>
    </source>
</evidence>
<dbReference type="InterPro" id="IPR015943">
    <property type="entry name" value="WD40/YVTN_repeat-like_dom_sf"/>
</dbReference>
<dbReference type="AlphaFoldDB" id="A0A5K3FXU3"/>
<feature type="transmembrane region" description="Helical" evidence="3">
    <location>
        <begin position="339"/>
        <end position="362"/>
    </location>
</feature>
<accession>A0A5K3FXU3</accession>
<dbReference type="Gene3D" id="2.10.25.10">
    <property type="entry name" value="Laminin"/>
    <property type="match status" value="1"/>
</dbReference>
<dbReference type="InterPro" id="IPR000742">
    <property type="entry name" value="EGF"/>
</dbReference>
<feature type="disulfide bond" evidence="1">
    <location>
        <begin position="34"/>
        <end position="44"/>
    </location>
</feature>
<dbReference type="WBParaSite" id="MCU_011601-RA">
    <property type="protein sequence ID" value="MCU_011601-RA"/>
    <property type="gene ID" value="MCU_011601"/>
</dbReference>